<dbReference type="Proteomes" id="UP001229346">
    <property type="component" value="Unassembled WGS sequence"/>
</dbReference>
<organism evidence="8 9">
    <name type="scientific">Paenibacillus harenae</name>
    <dbReference type="NCBI Taxonomy" id="306543"/>
    <lineage>
        <taxon>Bacteria</taxon>
        <taxon>Bacillati</taxon>
        <taxon>Bacillota</taxon>
        <taxon>Bacilli</taxon>
        <taxon>Bacillales</taxon>
        <taxon>Paenibacillaceae</taxon>
        <taxon>Paenibacillus</taxon>
    </lineage>
</organism>
<dbReference type="EMBL" id="JAUSSU010000001">
    <property type="protein sequence ID" value="MDQ0110803.1"/>
    <property type="molecule type" value="Genomic_DNA"/>
</dbReference>
<keyword evidence="9" id="KW-1185">Reference proteome</keyword>
<feature type="transmembrane region" description="Helical" evidence="6">
    <location>
        <begin position="38"/>
        <end position="55"/>
    </location>
</feature>
<dbReference type="PANTHER" id="PTHR34820">
    <property type="entry name" value="INNER MEMBRANE PROTEIN YEBZ"/>
    <property type="match status" value="1"/>
</dbReference>
<evidence type="ECO:0000256" key="5">
    <source>
        <dbReference type="ARBA" id="ARBA00023136"/>
    </source>
</evidence>
<keyword evidence="4 6" id="KW-1133">Transmembrane helix</keyword>
<evidence type="ECO:0000256" key="6">
    <source>
        <dbReference type="SAM" id="Phobius"/>
    </source>
</evidence>
<keyword evidence="3 6" id="KW-0812">Transmembrane</keyword>
<feature type="transmembrane region" description="Helical" evidence="6">
    <location>
        <begin position="115"/>
        <end position="135"/>
    </location>
</feature>
<evidence type="ECO:0000256" key="2">
    <source>
        <dbReference type="ARBA" id="ARBA00022475"/>
    </source>
</evidence>
<feature type="transmembrane region" description="Helical" evidence="6">
    <location>
        <begin position="86"/>
        <end position="103"/>
    </location>
</feature>
<dbReference type="PANTHER" id="PTHR34820:SF4">
    <property type="entry name" value="INNER MEMBRANE PROTEIN YEBZ"/>
    <property type="match status" value="1"/>
</dbReference>
<evidence type="ECO:0000256" key="4">
    <source>
        <dbReference type="ARBA" id="ARBA00022989"/>
    </source>
</evidence>
<dbReference type="InterPro" id="IPR008457">
    <property type="entry name" value="Cu-R_CopD_dom"/>
</dbReference>
<name>A0ABT9TTX3_PAEHA</name>
<proteinExistence type="predicted"/>
<keyword evidence="2" id="KW-1003">Cell membrane</keyword>
<gene>
    <name evidence="8" type="ORF">J2T15_000219</name>
</gene>
<accession>A0ABT9TTX3</accession>
<comment type="subcellular location">
    <subcellularLocation>
        <location evidence="1">Cell membrane</location>
        <topology evidence="1">Multi-pass membrane protein</topology>
    </subcellularLocation>
</comment>
<dbReference type="RefSeq" id="WP_307200194.1">
    <property type="nucleotide sequence ID" value="NZ_JAUSSU010000001.1"/>
</dbReference>
<feature type="transmembrane region" description="Helical" evidence="6">
    <location>
        <begin position="316"/>
        <end position="333"/>
    </location>
</feature>
<protein>
    <submittedName>
        <fullName evidence="8">Copper resistance protein D</fullName>
    </submittedName>
</protein>
<feature type="transmembrane region" description="Helical" evidence="6">
    <location>
        <begin position="147"/>
        <end position="167"/>
    </location>
</feature>
<feature type="transmembrane region" description="Helical" evidence="6">
    <location>
        <begin position="340"/>
        <end position="360"/>
    </location>
</feature>
<reference evidence="8 9" key="1">
    <citation type="submission" date="2023-07" db="EMBL/GenBank/DDBJ databases">
        <title>Sorghum-associated microbial communities from plants grown in Nebraska, USA.</title>
        <authorList>
            <person name="Schachtman D."/>
        </authorList>
    </citation>
    <scope>NUCLEOTIDE SEQUENCE [LARGE SCALE GENOMIC DNA]</scope>
    <source>
        <strain evidence="8 9">CC482</strain>
    </source>
</reference>
<feature type="domain" description="Copper resistance protein D" evidence="7">
    <location>
        <begin position="174"/>
        <end position="271"/>
    </location>
</feature>
<feature type="transmembrane region" description="Helical" evidence="6">
    <location>
        <begin position="174"/>
        <end position="198"/>
    </location>
</feature>
<keyword evidence="5 6" id="KW-0472">Membrane</keyword>
<evidence type="ECO:0000256" key="1">
    <source>
        <dbReference type="ARBA" id="ARBA00004651"/>
    </source>
</evidence>
<dbReference type="Pfam" id="PF05425">
    <property type="entry name" value="CopD"/>
    <property type="match status" value="1"/>
</dbReference>
<evidence type="ECO:0000313" key="8">
    <source>
        <dbReference type="EMBL" id="MDQ0110803.1"/>
    </source>
</evidence>
<feature type="transmembrane region" description="Helical" evidence="6">
    <location>
        <begin position="218"/>
        <end position="238"/>
    </location>
</feature>
<feature type="transmembrane region" description="Helical" evidence="6">
    <location>
        <begin position="7"/>
        <end position="26"/>
    </location>
</feature>
<comment type="caution">
    <text evidence="8">The sequence shown here is derived from an EMBL/GenBank/DDBJ whole genome shotgun (WGS) entry which is preliminary data.</text>
</comment>
<dbReference type="InterPro" id="IPR032694">
    <property type="entry name" value="CopC/D"/>
</dbReference>
<evidence type="ECO:0000259" key="7">
    <source>
        <dbReference type="Pfam" id="PF05425"/>
    </source>
</evidence>
<evidence type="ECO:0000313" key="9">
    <source>
        <dbReference type="Proteomes" id="UP001229346"/>
    </source>
</evidence>
<sequence length="361" mass="39884">MTYISEAFLYICFALLTGGLLLRIVPEQRRPDVRVPDWLLIACTIAITLLSYVPIHNNAVIYVEDFDMPYGSILKSILLDFNIGKAWIWTVVGSAGLLCLLGIKAFNTDKHMPKVALFITVLLIVWLGYAGHASSLYGFKGLVVHSAHFLAVSVWIGILLVISWFSVNDDNWKAFLGWFSPVAIVAVIVAIGAGIMLMSFTTPEYVNSWMLPYGQMLLIKHLLIVPLLLFAFTNGFVYKKVAARDAGFNPRRWLKAESVVAALVLATTAVLGQQAPPHTVKETLQSVSPSPLFTGIYKGSFSPDITIRFSPGIESILMFAAAVLMAFGLIWMYRTNRLMPAFLMGLLVAVFGYFGLMFSIA</sequence>
<evidence type="ECO:0000256" key="3">
    <source>
        <dbReference type="ARBA" id="ARBA00022692"/>
    </source>
</evidence>
<feature type="transmembrane region" description="Helical" evidence="6">
    <location>
        <begin position="259"/>
        <end position="276"/>
    </location>
</feature>